<dbReference type="Pfam" id="PF16186">
    <property type="entry name" value="Arm_3"/>
    <property type="match status" value="1"/>
</dbReference>
<evidence type="ECO:0000259" key="7">
    <source>
        <dbReference type="PROSITE" id="PS51214"/>
    </source>
</evidence>
<evidence type="ECO:0000313" key="9">
    <source>
        <dbReference type="Proteomes" id="UP000218231"/>
    </source>
</evidence>
<protein>
    <recommendedName>
        <fullName evidence="5">Importin subunit alpha</fullName>
    </recommendedName>
</protein>
<dbReference type="PROSITE" id="PS51214">
    <property type="entry name" value="IBB"/>
    <property type="match status" value="1"/>
</dbReference>
<evidence type="ECO:0000256" key="3">
    <source>
        <dbReference type="ARBA" id="ARBA00022737"/>
    </source>
</evidence>
<dbReference type="InterPro" id="IPR032413">
    <property type="entry name" value="Arm_3"/>
</dbReference>
<comment type="similarity">
    <text evidence="1 5">Belongs to the importin alpha family.</text>
</comment>
<feature type="region of interest" description="Disordered" evidence="6">
    <location>
        <begin position="1"/>
        <end position="50"/>
    </location>
</feature>
<dbReference type="GO" id="GO:0006606">
    <property type="term" value="P:protein import into nucleus"/>
    <property type="evidence" value="ECO:0007669"/>
    <property type="project" value="InterPro"/>
</dbReference>
<dbReference type="Gene3D" id="1.20.5.690">
    <property type="entry name" value="Importin-alpha, importin-beta-binding domain"/>
    <property type="match status" value="1"/>
</dbReference>
<feature type="compositionally biased region" description="Acidic residues" evidence="6">
    <location>
        <begin position="522"/>
        <end position="532"/>
    </location>
</feature>
<dbReference type="Pfam" id="PF00514">
    <property type="entry name" value="Arm"/>
    <property type="match status" value="3"/>
</dbReference>
<accession>A0A2A2KIN8</accession>
<evidence type="ECO:0000256" key="6">
    <source>
        <dbReference type="SAM" id="MobiDB-lite"/>
    </source>
</evidence>
<dbReference type="InterPro" id="IPR000225">
    <property type="entry name" value="Armadillo"/>
</dbReference>
<evidence type="ECO:0000256" key="5">
    <source>
        <dbReference type="PIRNR" id="PIRNR005673"/>
    </source>
</evidence>
<keyword evidence="2 5" id="KW-0813">Transport</keyword>
<dbReference type="SMART" id="SM00185">
    <property type="entry name" value="ARM"/>
    <property type="match status" value="8"/>
</dbReference>
<dbReference type="Pfam" id="PF01749">
    <property type="entry name" value="IBB"/>
    <property type="match status" value="1"/>
</dbReference>
<evidence type="ECO:0000313" key="8">
    <source>
        <dbReference type="EMBL" id="PAV73709.1"/>
    </source>
</evidence>
<keyword evidence="9" id="KW-1185">Reference proteome</keyword>
<dbReference type="EMBL" id="LIAE01008543">
    <property type="protein sequence ID" value="PAV73709.1"/>
    <property type="molecule type" value="Genomic_DNA"/>
</dbReference>
<feature type="domain" description="IBB" evidence="7">
    <location>
        <begin position="13"/>
        <end position="75"/>
    </location>
</feature>
<feature type="compositionally biased region" description="Basic and acidic residues" evidence="6">
    <location>
        <begin position="37"/>
        <end position="50"/>
    </location>
</feature>
<organism evidence="8 9">
    <name type="scientific">Diploscapter pachys</name>
    <dbReference type="NCBI Taxonomy" id="2018661"/>
    <lineage>
        <taxon>Eukaryota</taxon>
        <taxon>Metazoa</taxon>
        <taxon>Ecdysozoa</taxon>
        <taxon>Nematoda</taxon>
        <taxon>Chromadorea</taxon>
        <taxon>Rhabditida</taxon>
        <taxon>Rhabditina</taxon>
        <taxon>Rhabditomorpha</taxon>
        <taxon>Rhabditoidea</taxon>
        <taxon>Rhabditidae</taxon>
        <taxon>Diploscapter</taxon>
    </lineage>
</organism>
<feature type="region of interest" description="Disordered" evidence="6">
    <location>
        <begin position="522"/>
        <end position="543"/>
    </location>
</feature>
<reference evidence="8 9" key="1">
    <citation type="journal article" date="2017" name="Curr. Biol.">
        <title>Genome architecture and evolution of a unichromosomal asexual nematode.</title>
        <authorList>
            <person name="Fradin H."/>
            <person name="Zegar C."/>
            <person name="Gutwein M."/>
            <person name="Lucas J."/>
            <person name="Kovtun M."/>
            <person name="Corcoran D."/>
            <person name="Baugh L.R."/>
            <person name="Kiontke K."/>
            <person name="Gunsalus K."/>
            <person name="Fitch D.H."/>
            <person name="Piano F."/>
        </authorList>
    </citation>
    <scope>NUCLEOTIDE SEQUENCE [LARGE SCALE GENOMIC DNA]</scope>
    <source>
        <strain evidence="8">PF1309</strain>
    </source>
</reference>
<sequence length="543" mass="60048">MSSLANSTVEANGAAAARGTGRDEEKEARQKQYKNVGKHEELRRRRNECSVEIRKQKGQDLLMKRRNLVADDEEDDGAETSETSDVDTPVKGAASVRMSCPEIKRVLMNNPNADQMRHCFESLRRMLSRSENPPIEEVIKEGLLDACIQALQINDDKLRYEACWSLTNIVSGTSEQTWAAVKAGATQHLVNLSVHPSLNVAEQALWAVANIAGDSSQLRDLVIECRGLEAMLEIARHIDSIPLSFARTLSWAFSNICRHKNPSASLEALRLICQALPSLLNYSDKQVRHDALWAVSYLTDGNDEQISLAVSSGVIDTIFSTLQSSDTQLIAPSLRALGNVCTGNDDLTQYVINLGLLKEIIPLVERVKSTVTMKESTWLLSNILAGTQEQIQAVINAGLLPYLKEVLKSGDYKCQYEAIWALANIATGGTSQQILSMVHEGIVTELSLMLSMKSTEIVCLTLETIYTCLCNVANLTPDVMDTLKDSIEEMGALDKLEELQNSDNDKIYQNAYRIISEFFSDEDGVPADDAGDENQPPTQQYNF</sequence>
<comment type="caution">
    <text evidence="8">The sequence shown here is derived from an EMBL/GenBank/DDBJ whole genome shotgun (WGS) entry which is preliminary data.</text>
</comment>
<dbReference type="InterPro" id="IPR002652">
    <property type="entry name" value="Importin-a_IBB"/>
</dbReference>
<dbReference type="STRING" id="2018661.A0A2A2KIN8"/>
<proteinExistence type="inferred from homology"/>
<dbReference type="Gene3D" id="1.25.10.10">
    <property type="entry name" value="Leucine-rich Repeat Variant"/>
    <property type="match status" value="1"/>
</dbReference>
<dbReference type="AlphaFoldDB" id="A0A2A2KIN8"/>
<dbReference type="InterPro" id="IPR024931">
    <property type="entry name" value="Importin_alpha"/>
</dbReference>
<evidence type="ECO:0000256" key="1">
    <source>
        <dbReference type="ARBA" id="ARBA00010394"/>
    </source>
</evidence>
<dbReference type="OrthoDB" id="29145at2759"/>
<feature type="compositionally biased region" description="Basic and acidic residues" evidence="6">
    <location>
        <begin position="20"/>
        <end position="30"/>
    </location>
</feature>
<feature type="compositionally biased region" description="Acidic residues" evidence="6">
    <location>
        <begin position="70"/>
        <end position="85"/>
    </location>
</feature>
<dbReference type="PANTHER" id="PTHR23316">
    <property type="entry name" value="IMPORTIN ALPHA"/>
    <property type="match status" value="1"/>
</dbReference>
<name>A0A2A2KIN8_9BILA</name>
<gene>
    <name evidence="8" type="ORF">WR25_04635</name>
</gene>
<feature type="compositionally biased region" description="Polar residues" evidence="6">
    <location>
        <begin position="1"/>
        <end position="10"/>
    </location>
</feature>
<dbReference type="Proteomes" id="UP000218231">
    <property type="component" value="Unassembled WGS sequence"/>
</dbReference>
<dbReference type="SUPFAM" id="SSF48371">
    <property type="entry name" value="ARM repeat"/>
    <property type="match status" value="1"/>
</dbReference>
<feature type="region of interest" description="Disordered" evidence="6">
    <location>
        <begin position="68"/>
        <end position="91"/>
    </location>
</feature>
<keyword evidence="4 5" id="KW-0653">Protein transport</keyword>
<dbReference type="InterPro" id="IPR016024">
    <property type="entry name" value="ARM-type_fold"/>
</dbReference>
<evidence type="ECO:0000256" key="2">
    <source>
        <dbReference type="ARBA" id="ARBA00022448"/>
    </source>
</evidence>
<evidence type="ECO:0000256" key="4">
    <source>
        <dbReference type="ARBA" id="ARBA00022927"/>
    </source>
</evidence>
<dbReference type="GO" id="GO:0061608">
    <property type="term" value="F:nuclear import signal receptor activity"/>
    <property type="evidence" value="ECO:0007669"/>
    <property type="project" value="InterPro"/>
</dbReference>
<dbReference type="PIRSF" id="PIRSF005673">
    <property type="entry name" value="Importin_alpha"/>
    <property type="match status" value="1"/>
</dbReference>
<keyword evidence="3" id="KW-0677">Repeat</keyword>
<dbReference type="InterPro" id="IPR036975">
    <property type="entry name" value="Importin-a_IBB_sf"/>
</dbReference>
<dbReference type="GO" id="GO:0005737">
    <property type="term" value="C:cytoplasm"/>
    <property type="evidence" value="ECO:0007669"/>
    <property type="project" value="InterPro"/>
</dbReference>
<dbReference type="InterPro" id="IPR011989">
    <property type="entry name" value="ARM-like"/>
</dbReference>